<dbReference type="GO" id="GO:0031505">
    <property type="term" value="P:fungal-type cell wall organization"/>
    <property type="evidence" value="ECO:0007669"/>
    <property type="project" value="TreeGrafter"/>
</dbReference>
<feature type="chain" id="PRO_5007948522" description="1,3-beta-glucanosyltransferase" evidence="9">
    <location>
        <begin position="21"/>
        <end position="541"/>
    </location>
</feature>
<dbReference type="Pfam" id="PF03198">
    <property type="entry name" value="Glyco_hydro_72"/>
    <property type="match status" value="1"/>
</dbReference>
<dbReference type="STRING" id="100816.A0A175W1J3"/>
<evidence type="ECO:0000256" key="10">
    <source>
        <dbReference type="SAM" id="Phobius"/>
    </source>
</evidence>
<keyword evidence="10" id="KW-1133">Transmembrane helix</keyword>
<evidence type="ECO:0000256" key="5">
    <source>
        <dbReference type="ARBA" id="ARBA00023136"/>
    </source>
</evidence>
<dbReference type="PANTHER" id="PTHR31468">
    <property type="entry name" value="1,3-BETA-GLUCANOSYLTRANSFERASE GAS1"/>
    <property type="match status" value="1"/>
</dbReference>
<dbReference type="AlphaFoldDB" id="A0A175W1J3"/>
<evidence type="ECO:0000256" key="6">
    <source>
        <dbReference type="ARBA" id="ARBA00023157"/>
    </source>
</evidence>
<sequence length="541" mass="58056">MRFTTPSLVSASLLLGQAAAELPPIVMKGTKFFYENGTQFYMKGIAYQQEVAAGGASTGDTKYIDPLANPANCRRDVPLLKALHTNTIRTYAIDPDADHDECMKLLDEAGIYVISDLSEPSLSINRDDPLWDVDLYKRYTGVVDNLSKYSNVIGFFAGNEVTNNKTNTPASAYVKAAVRDTKAHIKKNVNRWMGVGYAANDDSDIRIAMAHYFNCGDQDEAIDYWGYNIYSWCGKSSFTKSGYDTQVEFFQNYSVPVFFAEYGCNLPNGAEGRIWEETTALYSDEMTGVISGGIVYMYFQEANDYGLVEVENGKASTMKNYDSLKKVIAKVDPSSTAMDSYSPTNSPAACPEVGSNWKVNGEALPPTPDVSLCECMYSSLSCGPASSLKPTEYGSIFGYVCEQAPEACAGINGNTANGVYGAYSMCSAEQKLGFVLDAYYQAQGGDSSACDFEGKAELRQASADPSCNPKLAAASSANAVAATATAAAASSSQTDSPNNQNAAPAMFTQGPLMRTVFMFGDVAVGLYVAVAMAAGASMLLL</sequence>
<keyword evidence="3 9" id="KW-0336">GPI-anchor</keyword>
<dbReference type="SMART" id="SM00768">
    <property type="entry name" value="X8"/>
    <property type="match status" value="1"/>
</dbReference>
<organism evidence="12 13">
    <name type="scientific">Madurella mycetomatis</name>
    <dbReference type="NCBI Taxonomy" id="100816"/>
    <lineage>
        <taxon>Eukaryota</taxon>
        <taxon>Fungi</taxon>
        <taxon>Dikarya</taxon>
        <taxon>Ascomycota</taxon>
        <taxon>Pezizomycotina</taxon>
        <taxon>Sordariomycetes</taxon>
        <taxon>Sordariomycetidae</taxon>
        <taxon>Sordariales</taxon>
        <taxon>Sordariales incertae sedis</taxon>
        <taxon>Madurella</taxon>
    </lineage>
</organism>
<dbReference type="GO" id="GO:0042124">
    <property type="term" value="F:1,3-beta-glucanosyltransferase activity"/>
    <property type="evidence" value="ECO:0007669"/>
    <property type="project" value="TreeGrafter"/>
</dbReference>
<evidence type="ECO:0000313" key="12">
    <source>
        <dbReference type="EMBL" id="KXX77617.1"/>
    </source>
</evidence>
<keyword evidence="8 9" id="KW-0449">Lipoprotein</keyword>
<dbReference type="FunFam" id="3.20.20.80:FF:000038">
    <property type="entry name" value="1,3-beta-glucanosyltransferase"/>
    <property type="match status" value="1"/>
</dbReference>
<evidence type="ECO:0000256" key="8">
    <source>
        <dbReference type="ARBA" id="ARBA00023288"/>
    </source>
</evidence>
<dbReference type="InterPro" id="IPR004886">
    <property type="entry name" value="Glucanosyltransferase"/>
</dbReference>
<name>A0A175W1J3_9PEZI</name>
<keyword evidence="5 9" id="KW-0472">Membrane</keyword>
<keyword evidence="10" id="KW-0812">Transmembrane</keyword>
<comment type="similarity">
    <text evidence="2 9">Belongs to the glycosyl hydrolase 72 family.</text>
</comment>
<evidence type="ECO:0000256" key="4">
    <source>
        <dbReference type="ARBA" id="ARBA00022729"/>
    </source>
</evidence>
<evidence type="ECO:0000256" key="1">
    <source>
        <dbReference type="ARBA" id="ARBA00004609"/>
    </source>
</evidence>
<evidence type="ECO:0000256" key="7">
    <source>
        <dbReference type="ARBA" id="ARBA00023180"/>
    </source>
</evidence>
<dbReference type="GO" id="GO:0005886">
    <property type="term" value="C:plasma membrane"/>
    <property type="evidence" value="ECO:0007669"/>
    <property type="project" value="UniProtKB-SubCell"/>
</dbReference>
<reference evidence="12 13" key="1">
    <citation type="journal article" date="2016" name="Genome Announc.">
        <title>Genome Sequence of Madurella mycetomatis mm55, Isolated from a Human Mycetoma Case in Sudan.</title>
        <authorList>
            <person name="Smit S."/>
            <person name="Derks M.F."/>
            <person name="Bervoets S."/>
            <person name="Fahal A."/>
            <person name="van Leeuwen W."/>
            <person name="van Belkum A."/>
            <person name="van de Sande W.W."/>
        </authorList>
    </citation>
    <scope>NUCLEOTIDE SEQUENCE [LARGE SCALE GENOMIC DNA]</scope>
    <source>
        <strain evidence="13">mm55</strain>
    </source>
</reference>
<dbReference type="GO" id="GO:0071970">
    <property type="term" value="P:fungal-type cell wall (1-&gt;3)-beta-D-glucan biosynthetic process"/>
    <property type="evidence" value="ECO:0007669"/>
    <property type="project" value="TreeGrafter"/>
</dbReference>
<protein>
    <recommendedName>
        <fullName evidence="9">1,3-beta-glucanosyltransferase</fullName>
        <ecNumber evidence="9">2.4.1.-</ecNumber>
    </recommendedName>
</protein>
<keyword evidence="13" id="KW-1185">Reference proteome</keyword>
<evidence type="ECO:0000256" key="3">
    <source>
        <dbReference type="ARBA" id="ARBA00022622"/>
    </source>
</evidence>
<dbReference type="OrthoDB" id="421038at2759"/>
<proteinExistence type="inferred from homology"/>
<gene>
    <name evidence="12" type="ORF">MMYC01_206132</name>
</gene>
<keyword evidence="4 9" id="KW-0732">Signal</keyword>
<evidence type="ECO:0000256" key="9">
    <source>
        <dbReference type="RuleBase" id="RU361209"/>
    </source>
</evidence>
<comment type="subcellular location">
    <subcellularLocation>
        <location evidence="1 9">Cell membrane</location>
        <topology evidence="1 9">Lipid-anchor</topology>
        <topology evidence="1 9">GPI-anchor</topology>
    </subcellularLocation>
</comment>
<dbReference type="EMBL" id="LCTW02000152">
    <property type="protein sequence ID" value="KXX77617.1"/>
    <property type="molecule type" value="Genomic_DNA"/>
</dbReference>
<dbReference type="Proteomes" id="UP000078237">
    <property type="component" value="Unassembled WGS sequence"/>
</dbReference>
<dbReference type="InterPro" id="IPR012946">
    <property type="entry name" value="X8"/>
</dbReference>
<dbReference type="Gene3D" id="3.20.20.80">
    <property type="entry name" value="Glycosidases"/>
    <property type="match status" value="1"/>
</dbReference>
<evidence type="ECO:0000313" key="13">
    <source>
        <dbReference type="Proteomes" id="UP000078237"/>
    </source>
</evidence>
<comment type="caution">
    <text evidence="12">The sequence shown here is derived from an EMBL/GenBank/DDBJ whole genome shotgun (WGS) entry which is preliminary data.</text>
</comment>
<dbReference type="InterPro" id="IPR017853">
    <property type="entry name" value="GH"/>
</dbReference>
<keyword evidence="6" id="KW-1015">Disulfide bond</keyword>
<dbReference type="EC" id="2.4.1.-" evidence="9"/>
<dbReference type="PANTHER" id="PTHR31468:SF2">
    <property type="entry name" value="1,3-BETA-GLUCANOSYLTRANSFERASE GAS1"/>
    <property type="match status" value="1"/>
</dbReference>
<dbReference type="GO" id="GO:0098552">
    <property type="term" value="C:side of membrane"/>
    <property type="evidence" value="ECO:0007669"/>
    <property type="project" value="UniProtKB-KW"/>
</dbReference>
<dbReference type="Pfam" id="PF07983">
    <property type="entry name" value="X8"/>
    <property type="match status" value="1"/>
</dbReference>
<comment type="function">
    <text evidence="9">Splits internally a 1,3-beta-glucan molecule and transfers the newly generated reducing end (the donor) to the non-reducing end of another 1,3-beta-glucan molecule (the acceptor) forming a 1,3-beta linkage, resulting in the elongation of 1,3-beta-glucan chains in the cell wall.</text>
</comment>
<evidence type="ECO:0000256" key="2">
    <source>
        <dbReference type="ARBA" id="ARBA00007528"/>
    </source>
</evidence>
<keyword evidence="9" id="KW-0808">Transferase</keyword>
<dbReference type="VEuPathDB" id="FungiDB:MMYC01_206132"/>
<dbReference type="SUPFAM" id="SSF51445">
    <property type="entry name" value="(Trans)glycosidases"/>
    <property type="match status" value="1"/>
</dbReference>
<evidence type="ECO:0000259" key="11">
    <source>
        <dbReference type="SMART" id="SM00768"/>
    </source>
</evidence>
<feature type="signal peptide" evidence="9">
    <location>
        <begin position="1"/>
        <end position="20"/>
    </location>
</feature>
<accession>A0A175W1J3</accession>
<dbReference type="Gene3D" id="1.20.58.1040">
    <property type="match status" value="1"/>
</dbReference>
<feature type="transmembrane region" description="Helical" evidence="10">
    <location>
        <begin position="516"/>
        <end position="540"/>
    </location>
</feature>
<feature type="domain" description="X8" evidence="11">
    <location>
        <begin position="380"/>
        <end position="469"/>
    </location>
</feature>
<keyword evidence="7" id="KW-0325">Glycoprotein</keyword>